<evidence type="ECO:0000313" key="4">
    <source>
        <dbReference type="Proteomes" id="UP000649232"/>
    </source>
</evidence>
<sequence length="666" mass="74440">MIFKTLTLTNFRVFNGQHSIELAPRRDGLLAKPVILFGGLNGAGKTSILSAIRLVLLGRKAIGNAVSKKDFHHYLEQQINNKAIKELQATVASVKLEFTHTHQGKHSTYQVERSWSASTEETLKLFKNDEFEASLNTEQVQSFLHELIPPGIGDLFFFDGEKIAELAEDDTGSYLKEAVQKLLGIDVVNRLADDLDIYIKQISQKTADSKTVKAISALEQEKNENLLKANQEREKEAQLKIKLSDIEIQVREAEQKIQDRGGAWAKTKTDEKDRANELIKRKAVLEAKLLGELDGAFPLALAPNAMAALIESLGKEQEAKDALAYHNKLNENLNGLETVIKSKYFEQSDDLLATITTYFQSVATPVSPNIVLDVSNTEFNNIQNYVKDAEVAKNHCDELTDELTSTEQSLESLSVNIQRAPDEAELSKLYENLRSLDGKKNTLTTRYREHLINAKTFTVKALELARKLEKLYTNQKTDASITKAVERVDATTNVLAEFATQLTDKRVSQLEDLFAQAYRKLARKDDLKLSAKIDSTTFDVTLVDSDGIAINRKSMSAGEKQIFAFAILEALGKLSGKVLPVVVDTPLGRLDSKHRDKLVQHYFPEAGEQVILLSTDTEVDEDFFTALAPEISHAFEIEFDQKTKCSTLSEGYFWTPSEAVKYTEAS</sequence>
<accession>A0ABS0WIA8</accession>
<proteinExistence type="predicted"/>
<dbReference type="Pfam" id="PF13476">
    <property type="entry name" value="AAA_23"/>
    <property type="match status" value="1"/>
</dbReference>
<evidence type="ECO:0000259" key="2">
    <source>
        <dbReference type="Pfam" id="PF13476"/>
    </source>
</evidence>
<dbReference type="RefSeq" id="WP_198825601.1">
    <property type="nucleotide sequence ID" value="NZ_JAEILT010000030.1"/>
</dbReference>
<gene>
    <name evidence="3" type="primary">dndD</name>
    <name evidence="3" type="ORF">JEU11_17235</name>
</gene>
<dbReference type="SUPFAM" id="SSF52540">
    <property type="entry name" value="P-loop containing nucleoside triphosphate hydrolases"/>
    <property type="match status" value="1"/>
</dbReference>
<dbReference type="PANTHER" id="PTHR32114">
    <property type="entry name" value="ABC TRANSPORTER ABCH.3"/>
    <property type="match status" value="1"/>
</dbReference>
<reference evidence="3 4" key="1">
    <citation type="submission" date="2020-12" db="EMBL/GenBank/DDBJ databases">
        <title>Draft genome sequences of nine environmental bacterial isolates colonizing plastic.</title>
        <authorList>
            <person name="Borre I."/>
            <person name="Sonnenschein E.C."/>
        </authorList>
    </citation>
    <scope>NUCLEOTIDE SEQUENCE [LARGE SCALE GENOMIC DNA]</scope>
    <source>
        <strain evidence="3 4">IB30</strain>
    </source>
</reference>
<feature type="coiled-coil region" evidence="1">
    <location>
        <begin position="382"/>
        <end position="416"/>
    </location>
</feature>
<dbReference type="Gene3D" id="3.40.50.300">
    <property type="entry name" value="P-loop containing nucleotide triphosphate hydrolases"/>
    <property type="match status" value="2"/>
</dbReference>
<evidence type="ECO:0000313" key="3">
    <source>
        <dbReference type="EMBL" id="MBJ2138209.1"/>
    </source>
</evidence>
<dbReference type="PANTHER" id="PTHR32114:SF2">
    <property type="entry name" value="ABC TRANSPORTER ABCH.3"/>
    <property type="match status" value="1"/>
</dbReference>
<name>A0ABS0WIA8_9ALTE</name>
<dbReference type="Proteomes" id="UP000649232">
    <property type="component" value="Unassembled WGS sequence"/>
</dbReference>
<evidence type="ECO:0000256" key="1">
    <source>
        <dbReference type="SAM" id="Coils"/>
    </source>
</evidence>
<dbReference type="InterPro" id="IPR038729">
    <property type="entry name" value="Rad50/SbcC_AAA"/>
</dbReference>
<dbReference type="EMBL" id="JAEILT010000030">
    <property type="protein sequence ID" value="MBJ2138209.1"/>
    <property type="molecule type" value="Genomic_DNA"/>
</dbReference>
<dbReference type="InterPro" id="IPR027417">
    <property type="entry name" value="P-loop_NTPase"/>
</dbReference>
<protein>
    <submittedName>
        <fullName evidence="3">DNA sulfur modification protein DndD</fullName>
    </submittedName>
</protein>
<dbReference type="NCBIfam" id="TIGR03185">
    <property type="entry name" value="DNA_S_dndD"/>
    <property type="match status" value="1"/>
</dbReference>
<organism evidence="3 4">
    <name type="scientific">Paraglaciecola chathamensis</name>
    <dbReference type="NCBI Taxonomy" id="368405"/>
    <lineage>
        <taxon>Bacteria</taxon>
        <taxon>Pseudomonadati</taxon>
        <taxon>Pseudomonadota</taxon>
        <taxon>Gammaproteobacteria</taxon>
        <taxon>Alteromonadales</taxon>
        <taxon>Alteromonadaceae</taxon>
        <taxon>Paraglaciecola</taxon>
    </lineage>
</organism>
<feature type="domain" description="Rad50/SbcC-type AAA" evidence="2">
    <location>
        <begin position="6"/>
        <end position="242"/>
    </location>
</feature>
<comment type="caution">
    <text evidence="3">The sequence shown here is derived from an EMBL/GenBank/DDBJ whole genome shotgun (WGS) entry which is preliminary data.</text>
</comment>
<feature type="coiled-coil region" evidence="1">
    <location>
        <begin position="215"/>
        <end position="288"/>
    </location>
</feature>
<dbReference type="InterPro" id="IPR017599">
    <property type="entry name" value="DNA_S_DndD"/>
</dbReference>
<keyword evidence="1" id="KW-0175">Coiled coil</keyword>